<sequence>MFEENCSLLVVQESLEEDKPSTQKAIEAISSLISVSYSIKVFSAKWQSIRNKLDELLSSLTAIENCDTNNNPEVFSSIQAISETIKDCHDQAKKCLNQSYSGKLIMQSDLDIVSRKLDNHKRNLLDIYNLGLLTQSYAIVVSKPSLHIASRDDMKFYVLDLFSRIKIGSADMKKQALIAFNEAIQEDDRYVKIAAEIDNFFIFLVQFLDIQESEIQENVAKVVSMIAGFESCKRLLIGAGIIAPLVRGLESESELTKEFATNCLQKLTENADNAWSVSAHGGVTSLLKICNNGENRGGLVGSACGVLKNIVIVQEIKRFIIDENAIPLFIKLVRSKDEVIQISSIDFLQAIARGDDSIRKLIIKEGGVRALIRVLDPKSSSSTKGREMALRVIMTSCISSENSLHILMSYGFLDHILYFFRFGEFSIQEVALKAAFWLSGTSEEAKKAMGDAGFIPELVKFLGSKSFEIGEMAAETLSNMMIIPRNRKRFVHNEQNVGLLLQMLDPEETNSGNKKLLLSILMTLTSCNSARKKIVNSGYLKHIEKLAEDEVSDAKKIVRRLSGNKFRNMLNGLWHS</sequence>
<evidence type="ECO:0000256" key="1">
    <source>
        <dbReference type="ARBA" id="ARBA00022737"/>
    </source>
</evidence>
<accession>A0AAV3QSK7</accession>
<protein>
    <recommendedName>
        <fullName evidence="3">DUF7032 domain-containing protein</fullName>
    </recommendedName>
</protein>
<dbReference type="PANTHER" id="PTHR46043">
    <property type="entry name" value="ARM REPEAT SUPERFAMILY PROTEIN"/>
    <property type="match status" value="1"/>
</dbReference>
<gene>
    <name evidence="4" type="ORF">LIER_40088</name>
</gene>
<evidence type="ECO:0000259" key="3">
    <source>
        <dbReference type="Pfam" id="PF23005"/>
    </source>
</evidence>
<dbReference type="Pfam" id="PF23005">
    <property type="entry name" value="DUF7032"/>
    <property type="match status" value="1"/>
</dbReference>
<dbReference type="InterPro" id="IPR016024">
    <property type="entry name" value="ARM-type_fold"/>
</dbReference>
<evidence type="ECO:0000313" key="4">
    <source>
        <dbReference type="EMBL" id="GAA0165932.1"/>
    </source>
</evidence>
<keyword evidence="5" id="KW-1185">Reference proteome</keyword>
<dbReference type="AlphaFoldDB" id="A0AAV3QSK7"/>
<dbReference type="PANTHER" id="PTHR46043:SF5">
    <property type="entry name" value="ARM REPEAT SUPERFAMILY PROTEIN"/>
    <property type="match status" value="1"/>
</dbReference>
<dbReference type="InterPro" id="IPR054296">
    <property type="entry name" value="DUF7032"/>
</dbReference>
<proteinExistence type="predicted"/>
<dbReference type="SUPFAM" id="SSF48371">
    <property type="entry name" value="ARM repeat"/>
    <property type="match status" value="1"/>
</dbReference>
<comment type="caution">
    <text evidence="4">The sequence shown here is derived from an EMBL/GenBank/DDBJ whole genome shotgun (WGS) entry which is preliminary data.</text>
</comment>
<reference evidence="4 5" key="1">
    <citation type="submission" date="2024-01" db="EMBL/GenBank/DDBJ databases">
        <title>The complete chloroplast genome sequence of Lithospermum erythrorhizon: insights into the phylogenetic relationship among Boraginaceae species and the maternal lineages of purple gromwells.</title>
        <authorList>
            <person name="Okada T."/>
            <person name="Watanabe K."/>
        </authorList>
    </citation>
    <scope>NUCLEOTIDE SEQUENCE [LARGE SCALE GENOMIC DNA]</scope>
</reference>
<dbReference type="Gene3D" id="1.25.10.10">
    <property type="entry name" value="Leucine-rich Repeat Variant"/>
    <property type="match status" value="1"/>
</dbReference>
<name>A0AAV3QSK7_LITER</name>
<dbReference type="Proteomes" id="UP001454036">
    <property type="component" value="Unassembled WGS sequence"/>
</dbReference>
<dbReference type="InterPro" id="IPR000225">
    <property type="entry name" value="Armadillo"/>
</dbReference>
<keyword evidence="1" id="KW-0677">Repeat</keyword>
<evidence type="ECO:0000313" key="5">
    <source>
        <dbReference type="Proteomes" id="UP001454036"/>
    </source>
</evidence>
<feature type="repeat" description="ARM" evidence="2">
    <location>
        <begin position="281"/>
        <end position="325"/>
    </location>
</feature>
<dbReference type="EMBL" id="BAABME010022490">
    <property type="protein sequence ID" value="GAA0165932.1"/>
    <property type="molecule type" value="Genomic_DNA"/>
</dbReference>
<dbReference type="Pfam" id="PF00514">
    <property type="entry name" value="Arm"/>
    <property type="match status" value="1"/>
</dbReference>
<evidence type="ECO:0000256" key="2">
    <source>
        <dbReference type="PROSITE-ProRule" id="PRU00259"/>
    </source>
</evidence>
<dbReference type="InterPro" id="IPR011989">
    <property type="entry name" value="ARM-like"/>
</dbReference>
<feature type="domain" description="DUF7032" evidence="3">
    <location>
        <begin position="24"/>
        <end position="131"/>
    </location>
</feature>
<organism evidence="4 5">
    <name type="scientific">Lithospermum erythrorhizon</name>
    <name type="common">Purple gromwell</name>
    <name type="synonym">Lithospermum officinale var. erythrorhizon</name>
    <dbReference type="NCBI Taxonomy" id="34254"/>
    <lineage>
        <taxon>Eukaryota</taxon>
        <taxon>Viridiplantae</taxon>
        <taxon>Streptophyta</taxon>
        <taxon>Embryophyta</taxon>
        <taxon>Tracheophyta</taxon>
        <taxon>Spermatophyta</taxon>
        <taxon>Magnoliopsida</taxon>
        <taxon>eudicotyledons</taxon>
        <taxon>Gunneridae</taxon>
        <taxon>Pentapetalae</taxon>
        <taxon>asterids</taxon>
        <taxon>lamiids</taxon>
        <taxon>Boraginales</taxon>
        <taxon>Boraginaceae</taxon>
        <taxon>Boraginoideae</taxon>
        <taxon>Lithospermeae</taxon>
        <taxon>Lithospermum</taxon>
    </lineage>
</organism>
<feature type="repeat" description="ARM" evidence="2">
    <location>
        <begin position="453"/>
        <end position="480"/>
    </location>
</feature>
<dbReference type="SMART" id="SM00185">
    <property type="entry name" value="ARM"/>
    <property type="match status" value="5"/>
</dbReference>
<dbReference type="PROSITE" id="PS50176">
    <property type="entry name" value="ARM_REPEAT"/>
    <property type="match status" value="2"/>
</dbReference>